<dbReference type="PANTHER" id="PTHR43099">
    <property type="entry name" value="UPF0053 PROTEIN YRKA"/>
    <property type="match status" value="1"/>
</dbReference>
<dbReference type="SMART" id="SM01091">
    <property type="entry name" value="CorC_HlyC"/>
    <property type="match status" value="1"/>
</dbReference>
<keyword evidence="7 9" id="KW-0129">CBS domain</keyword>
<dbReference type="OrthoDB" id="110231at2"/>
<evidence type="ECO:0000313" key="15">
    <source>
        <dbReference type="Proteomes" id="UP000067689"/>
    </source>
</evidence>
<dbReference type="InterPro" id="IPR002550">
    <property type="entry name" value="CNNM"/>
</dbReference>
<reference evidence="14 15" key="1">
    <citation type="journal article" date="1991" name="Int. J. Syst. Bacteriol.">
        <title>Description of the erythromycin-producing bacterium Arthrobacter sp. strain NRRL B-3381 as Aeromicrobium erythreum gen. nov., sp. nov.</title>
        <authorList>
            <person name="Miller E.S."/>
            <person name="Woese C.R."/>
            <person name="Brenner S."/>
        </authorList>
    </citation>
    <scope>NUCLEOTIDE SEQUENCE [LARGE SCALE GENOMIC DNA]</scope>
    <source>
        <strain evidence="14 15">AR18</strain>
    </source>
</reference>
<dbReference type="PATRIC" id="fig|2041.4.peg.3060"/>
<dbReference type="RefSeq" id="WP_067860233.1">
    <property type="nucleotide sequence ID" value="NZ_CP011502.1"/>
</dbReference>
<gene>
    <name evidence="14" type="ORF">AERYTH_14650</name>
</gene>
<dbReference type="KEGG" id="aer:AERYTH_14650"/>
<dbReference type="SUPFAM" id="SSF56176">
    <property type="entry name" value="FAD-binding/transporter-associated domain-like"/>
    <property type="match status" value="1"/>
</dbReference>
<keyword evidence="5" id="KW-0677">Repeat</keyword>
<dbReference type="Pfam" id="PF00571">
    <property type="entry name" value="CBS"/>
    <property type="match status" value="2"/>
</dbReference>
<proteinExistence type="inferred from homology"/>
<dbReference type="SMART" id="SM00116">
    <property type="entry name" value="CBS"/>
    <property type="match status" value="2"/>
</dbReference>
<keyword evidence="4 10" id="KW-0812">Transmembrane</keyword>
<dbReference type="EMBL" id="CP011502">
    <property type="protein sequence ID" value="ALX05847.1"/>
    <property type="molecule type" value="Genomic_DNA"/>
</dbReference>
<dbReference type="PROSITE" id="PS51371">
    <property type="entry name" value="CBS"/>
    <property type="match status" value="2"/>
</dbReference>
<dbReference type="GO" id="GO:0050660">
    <property type="term" value="F:flavin adenine dinucleotide binding"/>
    <property type="evidence" value="ECO:0007669"/>
    <property type="project" value="InterPro"/>
</dbReference>
<comment type="subcellular location">
    <subcellularLocation>
        <location evidence="1">Cell membrane</location>
        <topology evidence="1">Multi-pass membrane protein</topology>
    </subcellularLocation>
</comment>
<accession>A0A0U3TJV3</accession>
<dbReference type="Proteomes" id="UP000067689">
    <property type="component" value="Chromosome"/>
</dbReference>
<protein>
    <submittedName>
        <fullName evidence="14">Membrane protein</fullName>
    </submittedName>
</protein>
<evidence type="ECO:0000256" key="10">
    <source>
        <dbReference type="PROSITE-ProRule" id="PRU01193"/>
    </source>
</evidence>
<evidence type="ECO:0000256" key="5">
    <source>
        <dbReference type="ARBA" id="ARBA00022737"/>
    </source>
</evidence>
<dbReference type="Pfam" id="PF03471">
    <property type="entry name" value="CorC_HlyC"/>
    <property type="match status" value="1"/>
</dbReference>
<dbReference type="InterPro" id="IPR044751">
    <property type="entry name" value="Ion_transp-like_CBS"/>
</dbReference>
<feature type="domain" description="CBS" evidence="12">
    <location>
        <begin position="225"/>
        <end position="283"/>
    </location>
</feature>
<evidence type="ECO:0000259" key="13">
    <source>
        <dbReference type="PROSITE" id="PS51846"/>
    </source>
</evidence>
<dbReference type="InterPro" id="IPR051676">
    <property type="entry name" value="UPF0053_domain"/>
</dbReference>
<evidence type="ECO:0000256" key="4">
    <source>
        <dbReference type="ARBA" id="ARBA00022692"/>
    </source>
</evidence>
<sequence length="470" mass="51176">MITVLLLLLGLLVVLAITAATGYFVAQEFAYMAVDRSRLNSLAAQGDKGAQRALAVTNRTSFMLSGAQLGITVTGLLVGYVAEPLIGRAFGEILGGVGVPTAVGIGIGTVLALVFATFVQMLFGELFPKNLAIARPEPVARWLARSTNLYLAVFGWLIWFFDQASNVLLRALRIEPVHDVDSTATARDLEHIVAESRESGDLPRDLSLLLDRVIDFPRRDVEHAMIPRSRVDVVRPDDTVDAVREQMSTGHSRYPVLDDDDRLVGVVHLVDVMTAREGTAADLAREPVVVPEVMLLPVARRTLERARQQLACVIDEYGGLSGVLTIEDLAEELVGEITDEHDDERPLAVVDGDDAWLFSGDAPLDEVERVIDHDLPELDDVETVSGLVIAQAGALPEAGDGVELDLPPDAATLVLDDQPAAPRLRFDVLEVEHYVPSSVRVSWVVRPYVEPSDDVDEIAPQRADETEVPR</sequence>
<dbReference type="GO" id="GO:0005886">
    <property type="term" value="C:plasma membrane"/>
    <property type="evidence" value="ECO:0007669"/>
    <property type="project" value="UniProtKB-SubCell"/>
</dbReference>
<keyword evidence="15" id="KW-1185">Reference proteome</keyword>
<keyword evidence="6 10" id="KW-1133">Transmembrane helix</keyword>
<dbReference type="STRING" id="2041.AERYTH_14650"/>
<feature type="domain" description="CBS" evidence="12">
    <location>
        <begin position="285"/>
        <end position="340"/>
    </location>
</feature>
<dbReference type="InterPro" id="IPR016169">
    <property type="entry name" value="FAD-bd_PCMH_sub2"/>
</dbReference>
<dbReference type="AlphaFoldDB" id="A0A0U3TJV3"/>
<keyword evidence="3" id="KW-1003">Cell membrane</keyword>
<evidence type="ECO:0000256" key="9">
    <source>
        <dbReference type="PROSITE-ProRule" id="PRU00703"/>
    </source>
</evidence>
<evidence type="ECO:0000256" key="6">
    <source>
        <dbReference type="ARBA" id="ARBA00022989"/>
    </source>
</evidence>
<dbReference type="PROSITE" id="PS51846">
    <property type="entry name" value="CNNM"/>
    <property type="match status" value="1"/>
</dbReference>
<evidence type="ECO:0000259" key="12">
    <source>
        <dbReference type="PROSITE" id="PS51371"/>
    </source>
</evidence>
<dbReference type="Gene3D" id="3.10.580.10">
    <property type="entry name" value="CBS-domain"/>
    <property type="match status" value="1"/>
</dbReference>
<evidence type="ECO:0000313" key="14">
    <source>
        <dbReference type="EMBL" id="ALX05847.1"/>
    </source>
</evidence>
<feature type="transmembrane region" description="Helical" evidence="11">
    <location>
        <begin position="62"/>
        <end position="82"/>
    </location>
</feature>
<comment type="similarity">
    <text evidence="2">Belongs to the UPF0053 family.</text>
</comment>
<organism evidence="14 15">
    <name type="scientific">Aeromicrobium erythreum</name>
    <dbReference type="NCBI Taxonomy" id="2041"/>
    <lineage>
        <taxon>Bacteria</taxon>
        <taxon>Bacillati</taxon>
        <taxon>Actinomycetota</taxon>
        <taxon>Actinomycetes</taxon>
        <taxon>Propionibacteriales</taxon>
        <taxon>Nocardioidaceae</taxon>
        <taxon>Aeromicrobium</taxon>
    </lineage>
</organism>
<dbReference type="InterPro" id="IPR000644">
    <property type="entry name" value="CBS_dom"/>
</dbReference>
<dbReference type="InterPro" id="IPR046342">
    <property type="entry name" value="CBS_dom_sf"/>
</dbReference>
<dbReference type="Gene3D" id="3.30.465.10">
    <property type="match status" value="1"/>
</dbReference>
<dbReference type="Pfam" id="PF01595">
    <property type="entry name" value="CNNM"/>
    <property type="match status" value="1"/>
</dbReference>
<feature type="domain" description="CNNM transmembrane" evidence="13">
    <location>
        <begin position="3"/>
        <end position="206"/>
    </location>
</feature>
<dbReference type="CDD" id="cd04590">
    <property type="entry name" value="CBS_pair_CorC_HlyC_assoc"/>
    <property type="match status" value="1"/>
</dbReference>
<evidence type="ECO:0000256" key="7">
    <source>
        <dbReference type="ARBA" id="ARBA00023122"/>
    </source>
</evidence>
<dbReference type="SUPFAM" id="SSF54631">
    <property type="entry name" value="CBS-domain pair"/>
    <property type="match status" value="1"/>
</dbReference>
<keyword evidence="8 10" id="KW-0472">Membrane</keyword>
<evidence type="ECO:0000256" key="8">
    <source>
        <dbReference type="ARBA" id="ARBA00023136"/>
    </source>
</evidence>
<dbReference type="PANTHER" id="PTHR43099:SF6">
    <property type="entry name" value="UPF0053 PROTEIN RV1842C"/>
    <property type="match status" value="1"/>
</dbReference>
<feature type="transmembrane region" description="Helical" evidence="11">
    <location>
        <begin position="142"/>
        <end position="161"/>
    </location>
</feature>
<evidence type="ECO:0000256" key="11">
    <source>
        <dbReference type="SAM" id="Phobius"/>
    </source>
</evidence>
<dbReference type="InterPro" id="IPR005170">
    <property type="entry name" value="Transptr-assoc_dom"/>
</dbReference>
<dbReference type="InterPro" id="IPR036318">
    <property type="entry name" value="FAD-bd_PCMH-like_sf"/>
</dbReference>
<evidence type="ECO:0000256" key="3">
    <source>
        <dbReference type="ARBA" id="ARBA00022475"/>
    </source>
</evidence>
<evidence type="ECO:0000256" key="1">
    <source>
        <dbReference type="ARBA" id="ARBA00004651"/>
    </source>
</evidence>
<evidence type="ECO:0000256" key="2">
    <source>
        <dbReference type="ARBA" id="ARBA00006337"/>
    </source>
</evidence>
<name>A0A0U3TJV3_9ACTN</name>
<feature type="transmembrane region" description="Helical" evidence="11">
    <location>
        <begin position="94"/>
        <end position="122"/>
    </location>
</feature>